<dbReference type="GeneID" id="62164789"/>
<protein>
    <recommendedName>
        <fullName evidence="4">Alpha beta hydrolase fold protein</fullName>
    </recommendedName>
</protein>
<organism evidence="2 3">
    <name type="scientific">Colletotrichum karsti</name>
    <dbReference type="NCBI Taxonomy" id="1095194"/>
    <lineage>
        <taxon>Eukaryota</taxon>
        <taxon>Fungi</taxon>
        <taxon>Dikarya</taxon>
        <taxon>Ascomycota</taxon>
        <taxon>Pezizomycotina</taxon>
        <taxon>Sordariomycetes</taxon>
        <taxon>Hypocreomycetidae</taxon>
        <taxon>Glomerellales</taxon>
        <taxon>Glomerellaceae</taxon>
        <taxon>Colletotrichum</taxon>
        <taxon>Colletotrichum boninense species complex</taxon>
    </lineage>
</organism>
<feature type="region of interest" description="Disordered" evidence="1">
    <location>
        <begin position="258"/>
        <end position="278"/>
    </location>
</feature>
<evidence type="ECO:0000313" key="2">
    <source>
        <dbReference type="EMBL" id="KAF9873541.1"/>
    </source>
</evidence>
<evidence type="ECO:0000313" key="3">
    <source>
        <dbReference type="Proteomes" id="UP000781932"/>
    </source>
</evidence>
<dbReference type="Proteomes" id="UP000781932">
    <property type="component" value="Unassembled WGS sequence"/>
</dbReference>
<dbReference type="AlphaFoldDB" id="A0A9P6LHU3"/>
<evidence type="ECO:0008006" key="4">
    <source>
        <dbReference type="Google" id="ProtNLM"/>
    </source>
</evidence>
<dbReference type="EMBL" id="JAATWM020000031">
    <property type="protein sequence ID" value="KAF9873541.1"/>
    <property type="molecule type" value="Genomic_DNA"/>
</dbReference>
<dbReference type="OrthoDB" id="5343383at2759"/>
<reference evidence="2" key="1">
    <citation type="submission" date="2020-03" db="EMBL/GenBank/DDBJ databases">
        <authorList>
            <person name="He L."/>
        </authorList>
    </citation>
    <scope>NUCLEOTIDE SEQUENCE</scope>
    <source>
        <strain evidence="2">CkLH20</strain>
    </source>
</reference>
<gene>
    <name evidence="2" type="ORF">CkaCkLH20_09000</name>
</gene>
<keyword evidence="3" id="KW-1185">Reference proteome</keyword>
<dbReference type="RefSeq" id="XP_038743002.1">
    <property type="nucleotide sequence ID" value="XM_038891715.1"/>
</dbReference>
<evidence type="ECO:0000256" key="1">
    <source>
        <dbReference type="SAM" id="MobiDB-lite"/>
    </source>
</evidence>
<reference evidence="2" key="2">
    <citation type="submission" date="2020-11" db="EMBL/GenBank/DDBJ databases">
        <title>Whole genome sequencing of Colletotrichum sp.</title>
        <authorList>
            <person name="Li H."/>
        </authorList>
    </citation>
    <scope>NUCLEOTIDE SEQUENCE</scope>
    <source>
        <strain evidence="2">CkLH20</strain>
    </source>
</reference>
<comment type="caution">
    <text evidence="2">The sequence shown here is derived from an EMBL/GenBank/DDBJ whole genome shotgun (WGS) entry which is preliminary data.</text>
</comment>
<name>A0A9P6LHU3_9PEZI</name>
<proteinExistence type="predicted"/>
<accession>A0A9P6LHU3</accession>
<sequence length="278" mass="32669">MSTEPTTSPGLSPIYDRDPIVASITRYYELLSKMVSIRPKHIEYPPEGDWGDDIIPLEKLRRLGFDERMIDLVRHIPYVASNRPVFPSTQTVNYFQNVFSEPVEEFQLEDPNRVRLWPVPDERIPEGIVPLSQWLNGDKLGIWWLLDTKTGELTAHDAWISRPPDEVPEDEPWRTARPVPAVTYFDGLCENLRSLELVPVPGDSRGSEWGMWQPKFMRSEKWISEAQAIYRKCHWPDVERFRRQKCRKLLVEMQDRITKEEEEGRERREEERAKLAVA</sequence>